<dbReference type="STRING" id="1123269.NX02_06105"/>
<dbReference type="eggNOG" id="ENOG502Z7RB">
    <property type="taxonomic scope" value="Bacteria"/>
</dbReference>
<dbReference type="AlphaFoldDB" id="W0A9E0"/>
<organism evidence="2 3">
    <name type="scientific">Sphingomonas sanxanigenens DSM 19645 = NX02</name>
    <dbReference type="NCBI Taxonomy" id="1123269"/>
    <lineage>
        <taxon>Bacteria</taxon>
        <taxon>Pseudomonadati</taxon>
        <taxon>Pseudomonadota</taxon>
        <taxon>Alphaproteobacteria</taxon>
        <taxon>Sphingomonadales</taxon>
        <taxon>Sphingomonadaceae</taxon>
        <taxon>Sphingomonas</taxon>
    </lineage>
</organism>
<evidence type="ECO:0000313" key="2">
    <source>
        <dbReference type="EMBL" id="AHE52953.1"/>
    </source>
</evidence>
<name>W0A9E0_9SPHN</name>
<reference evidence="2 3" key="1">
    <citation type="submission" date="2013-07" db="EMBL/GenBank/DDBJ databases">
        <title>Completed genome of Sphingomonas sanxanigenens NX02.</title>
        <authorList>
            <person name="Ma T."/>
            <person name="Huang H."/>
            <person name="Wu M."/>
            <person name="Li X."/>
            <person name="Li G."/>
        </authorList>
    </citation>
    <scope>NUCLEOTIDE SEQUENCE [LARGE SCALE GENOMIC DNA]</scope>
    <source>
        <strain evidence="2 3">NX02</strain>
    </source>
</reference>
<dbReference type="Pfam" id="PF13372">
    <property type="entry name" value="Alginate_exp"/>
    <property type="match status" value="1"/>
</dbReference>
<proteinExistence type="predicted"/>
<dbReference type="InterPro" id="IPR053728">
    <property type="entry name" value="Alginate_Permeability_Chnl"/>
</dbReference>
<evidence type="ECO:0000259" key="1">
    <source>
        <dbReference type="Pfam" id="PF13372"/>
    </source>
</evidence>
<accession>W0A9E0</accession>
<dbReference type="Gene3D" id="2.40.160.100">
    <property type="match status" value="1"/>
</dbReference>
<dbReference type="PATRIC" id="fig|1123269.5.peg.1179"/>
<dbReference type="Proteomes" id="UP000018851">
    <property type="component" value="Chromosome"/>
</dbReference>
<dbReference type="EMBL" id="CP006644">
    <property type="protein sequence ID" value="AHE52953.1"/>
    <property type="molecule type" value="Genomic_DNA"/>
</dbReference>
<gene>
    <name evidence="2" type="ORF">NX02_06105</name>
</gene>
<sequence>MAYAQVSTDLERAPTLTIERYSEDWSDLADPGNRTGHWTEPFKYIPFSDDDAVYLTIGLEARSRYESYENVNWGSSPNDDFAWHRLMPYADLHIGNVRFFAQPILSVISGADRPKRPVDTTGTDMLQAFVDVDLALPGDASLRLSAGRKLVSLGSGRFIDRRYGTGVPLPFDGFEAIVTGKSRRVTGFYLQPVDTRQGDFNDRRSRDKAVWGVYATQWLDAKHAHGIDLYYIGLRDRNAVFDQGAGSQLAHTFGTRIFGDDGDWYWNAEAALQRGTFAGHRSSAWGVGAETGYRFRNAQLRPEIALTADVVSGDDDPNDAKLGTLNALFPNGKYFGALSPIGPRNLIHLRPSTAIHPHKTLALSLTGVAYWRQSLGDGIYAISGLLARSGGESDARFIGKQIEIATSWQATPELNLTASLSAFDPGPFIRDTGPARTIKMAGAQGTFRF</sequence>
<dbReference type="KEGG" id="ssan:NX02_06105"/>
<dbReference type="InterPro" id="IPR025388">
    <property type="entry name" value="Alginate_export_dom"/>
</dbReference>
<protein>
    <recommendedName>
        <fullName evidence="1">Alginate export domain-containing protein</fullName>
    </recommendedName>
</protein>
<keyword evidence="3" id="KW-1185">Reference proteome</keyword>
<feature type="domain" description="Alginate export" evidence="1">
    <location>
        <begin position="54"/>
        <end position="435"/>
    </location>
</feature>
<evidence type="ECO:0000313" key="3">
    <source>
        <dbReference type="Proteomes" id="UP000018851"/>
    </source>
</evidence>
<dbReference type="HOGENOM" id="CLU_035025_0_0_5"/>